<accession>A0A9P8TII1</accession>
<proteinExistence type="inferred from homology"/>
<keyword evidence="6" id="KW-1185">Reference proteome</keyword>
<reference evidence="5" key="1">
    <citation type="journal article" date="2021" name="Open Biol.">
        <title>Shared evolutionary footprints suggest mitochondrial oxidative damage underlies multiple complex I losses in fungi.</title>
        <authorList>
            <person name="Schikora-Tamarit M.A."/>
            <person name="Marcet-Houben M."/>
            <person name="Nosek J."/>
            <person name="Gabaldon T."/>
        </authorList>
    </citation>
    <scope>NUCLEOTIDE SEQUENCE</scope>
    <source>
        <strain evidence="5">CBS2887</strain>
    </source>
</reference>
<comment type="subunit">
    <text evidence="4">Component of the Mediator complex.</text>
</comment>
<dbReference type="Proteomes" id="UP000774326">
    <property type="component" value="Unassembled WGS sequence"/>
</dbReference>
<keyword evidence="4" id="KW-0804">Transcription</keyword>
<reference evidence="5" key="2">
    <citation type="submission" date="2021-01" db="EMBL/GenBank/DDBJ databases">
        <authorList>
            <person name="Schikora-Tamarit M.A."/>
        </authorList>
    </citation>
    <scope>NUCLEOTIDE SEQUENCE</scope>
    <source>
        <strain evidence="5">CBS2887</strain>
    </source>
</reference>
<evidence type="ECO:0000256" key="1">
    <source>
        <dbReference type="ARBA" id="ARBA00004123"/>
    </source>
</evidence>
<dbReference type="OrthoDB" id="5418434at2759"/>
<keyword evidence="3 4" id="KW-0539">Nucleus</keyword>
<dbReference type="EMBL" id="JAEUBG010004665">
    <property type="protein sequence ID" value="KAH3680823.1"/>
    <property type="molecule type" value="Genomic_DNA"/>
</dbReference>
<protein>
    <recommendedName>
        <fullName evidence="4">Mediator of RNA polymerase II transcription subunit 11</fullName>
    </recommendedName>
    <alternativeName>
        <fullName evidence="4">Mediator complex subunit 11</fullName>
    </alternativeName>
</protein>
<comment type="similarity">
    <text evidence="2 4">Belongs to the Mediator complex subunit 11 family.</text>
</comment>
<dbReference type="InterPro" id="IPR019404">
    <property type="entry name" value="Mediator_Med11"/>
</dbReference>
<sequence length="135" mass="15494">MSKDEQHPFIQERLDSLHEIDNKLVSILAHTSSALSNITQLNKNITDDNQKRQLQREFSKDIENFYNDLRYATVNLNKEICILDSRISKTGDGGITILPVNIAKKATFAGEEKLKTQIDRLDKLLENQDVYMNSD</sequence>
<name>A0A9P8TII1_WICPI</name>
<dbReference type="Pfam" id="PF10280">
    <property type="entry name" value="Med11"/>
    <property type="match status" value="1"/>
</dbReference>
<evidence type="ECO:0000256" key="3">
    <source>
        <dbReference type="ARBA" id="ARBA00023242"/>
    </source>
</evidence>
<dbReference type="AlphaFoldDB" id="A0A9P8TII1"/>
<gene>
    <name evidence="4" type="primary">MED11</name>
    <name evidence="5" type="ORF">WICPIJ_008106</name>
</gene>
<keyword evidence="4" id="KW-0010">Activator</keyword>
<evidence type="ECO:0000313" key="5">
    <source>
        <dbReference type="EMBL" id="KAH3680823.1"/>
    </source>
</evidence>
<evidence type="ECO:0000313" key="6">
    <source>
        <dbReference type="Proteomes" id="UP000774326"/>
    </source>
</evidence>
<dbReference type="GO" id="GO:0006357">
    <property type="term" value="P:regulation of transcription by RNA polymerase II"/>
    <property type="evidence" value="ECO:0007669"/>
    <property type="project" value="InterPro"/>
</dbReference>
<comment type="subcellular location">
    <subcellularLocation>
        <location evidence="1 4">Nucleus</location>
    </subcellularLocation>
</comment>
<comment type="caution">
    <text evidence="5">The sequence shown here is derived from an EMBL/GenBank/DDBJ whole genome shotgun (WGS) entry which is preliminary data.</text>
</comment>
<evidence type="ECO:0000256" key="2">
    <source>
        <dbReference type="ARBA" id="ARBA00008186"/>
    </source>
</evidence>
<dbReference type="GO" id="GO:0016592">
    <property type="term" value="C:mediator complex"/>
    <property type="evidence" value="ECO:0007669"/>
    <property type="project" value="InterPro"/>
</dbReference>
<evidence type="ECO:0000256" key="4">
    <source>
        <dbReference type="RuleBase" id="RU364147"/>
    </source>
</evidence>
<dbReference type="GO" id="GO:0003712">
    <property type="term" value="F:transcription coregulator activity"/>
    <property type="evidence" value="ECO:0007669"/>
    <property type="project" value="InterPro"/>
</dbReference>
<comment type="function">
    <text evidence="4">Component of the Mediator complex, a coactivator involved in the regulated transcription of nearly all RNA polymerase II-dependent genes. Mediator functions as a bridge to convey information from gene-specific regulatory proteins to the basal RNA polymerase II transcription machinery. Mediator is recruited to promoters by direct interactions with regulatory proteins and serves as a scaffold for the assembly of a functional pre-initiation complex with RNA polymerase II and the general transcription factors.</text>
</comment>
<organism evidence="5 6">
    <name type="scientific">Wickerhamomyces pijperi</name>
    <name type="common">Yeast</name>
    <name type="synonym">Pichia pijperi</name>
    <dbReference type="NCBI Taxonomy" id="599730"/>
    <lineage>
        <taxon>Eukaryota</taxon>
        <taxon>Fungi</taxon>
        <taxon>Dikarya</taxon>
        <taxon>Ascomycota</taxon>
        <taxon>Saccharomycotina</taxon>
        <taxon>Saccharomycetes</taxon>
        <taxon>Phaffomycetales</taxon>
        <taxon>Wickerhamomycetaceae</taxon>
        <taxon>Wickerhamomyces</taxon>
    </lineage>
</organism>
<dbReference type="Gene3D" id="1.10.287.3490">
    <property type="match status" value="1"/>
</dbReference>
<keyword evidence="4" id="KW-0805">Transcription regulation</keyword>